<feature type="compositionally biased region" description="Acidic residues" evidence="1">
    <location>
        <begin position="73"/>
        <end position="86"/>
    </location>
</feature>
<comment type="caution">
    <text evidence="2">The sequence shown here is derived from an EMBL/GenBank/DDBJ whole genome shotgun (WGS) entry which is preliminary data.</text>
</comment>
<feature type="compositionally biased region" description="Low complexity" evidence="1">
    <location>
        <begin position="123"/>
        <end position="141"/>
    </location>
</feature>
<dbReference type="Proteomes" id="UP001161017">
    <property type="component" value="Unassembled WGS sequence"/>
</dbReference>
<sequence length="264" mass="28111">MGGPLLKTVNSSYKSSHCSTKYSTIAKKILREAITSVVVTLPCLWYLLQPQLQAKEHGGGHGHDEHGEHSEESHDEAEGAEGEEGAGESKSEDNEQENIESQEAGDEGQEKEEQGDQGDDQGGDQSADDSISSSGEGQDTPDTSEDEGSDEESSQGGKVTRNNNTVVTYPDAKGGIKKRHQSNNAKVLGKADSEEQDPDNEDMGASSKDTGDRTTQSGKQEGLSNTDTKHSVDISNDPDKSKKGEGVPETAKLKGTVDPNRPAR</sequence>
<keyword evidence="3" id="KW-1185">Reference proteome</keyword>
<proteinExistence type="predicted"/>
<feature type="compositionally biased region" description="Polar residues" evidence="1">
    <location>
        <begin position="213"/>
        <end position="226"/>
    </location>
</feature>
<feature type="compositionally biased region" description="Basic and acidic residues" evidence="1">
    <location>
        <begin position="55"/>
        <end position="72"/>
    </location>
</feature>
<reference evidence="2" key="1">
    <citation type="journal article" date="2023" name="Genome Biol. Evol.">
        <title>First Whole Genome Sequence and Flow Cytometry Genome Size Data for the Lichen-Forming Fungus Ramalina farinacea (Ascomycota).</title>
        <authorList>
            <person name="Llewellyn T."/>
            <person name="Mian S."/>
            <person name="Hill R."/>
            <person name="Leitch I.J."/>
            <person name="Gaya E."/>
        </authorList>
    </citation>
    <scope>NUCLEOTIDE SEQUENCE</scope>
    <source>
        <strain evidence="2">LIQ254RAFAR</strain>
    </source>
</reference>
<organism evidence="2 3">
    <name type="scientific">Ramalina farinacea</name>
    <dbReference type="NCBI Taxonomy" id="258253"/>
    <lineage>
        <taxon>Eukaryota</taxon>
        <taxon>Fungi</taxon>
        <taxon>Dikarya</taxon>
        <taxon>Ascomycota</taxon>
        <taxon>Pezizomycotina</taxon>
        <taxon>Lecanoromycetes</taxon>
        <taxon>OSLEUM clade</taxon>
        <taxon>Lecanoromycetidae</taxon>
        <taxon>Lecanorales</taxon>
        <taxon>Lecanorineae</taxon>
        <taxon>Ramalinaceae</taxon>
        <taxon>Ramalina</taxon>
    </lineage>
</organism>
<feature type="compositionally biased region" description="Acidic residues" evidence="1">
    <location>
        <begin position="94"/>
        <end position="122"/>
    </location>
</feature>
<evidence type="ECO:0000256" key="1">
    <source>
        <dbReference type="SAM" id="MobiDB-lite"/>
    </source>
</evidence>
<dbReference type="AlphaFoldDB" id="A0AA43TRZ9"/>
<feature type="compositionally biased region" description="Polar residues" evidence="1">
    <location>
        <begin position="155"/>
        <end position="167"/>
    </location>
</feature>
<feature type="compositionally biased region" description="Acidic residues" evidence="1">
    <location>
        <begin position="142"/>
        <end position="153"/>
    </location>
</feature>
<dbReference type="EMBL" id="JAPUFD010000009">
    <property type="protein sequence ID" value="MDI1489271.1"/>
    <property type="molecule type" value="Genomic_DNA"/>
</dbReference>
<feature type="compositionally biased region" description="Basic and acidic residues" evidence="1">
    <location>
        <begin position="227"/>
        <end position="246"/>
    </location>
</feature>
<protein>
    <submittedName>
        <fullName evidence="2">Uncharacterized protein</fullName>
    </submittedName>
</protein>
<feature type="region of interest" description="Disordered" evidence="1">
    <location>
        <begin position="55"/>
        <end position="264"/>
    </location>
</feature>
<accession>A0AA43TRZ9</accession>
<gene>
    <name evidence="2" type="ORF">OHK93_008549</name>
</gene>
<evidence type="ECO:0000313" key="3">
    <source>
        <dbReference type="Proteomes" id="UP001161017"/>
    </source>
</evidence>
<evidence type="ECO:0000313" key="2">
    <source>
        <dbReference type="EMBL" id="MDI1489271.1"/>
    </source>
</evidence>
<name>A0AA43TRZ9_9LECA</name>